<gene>
    <name evidence="2" type="ORF">ACFSCS_11330</name>
</gene>
<name>A0ABW4RYS0_9ACTN</name>
<dbReference type="SUPFAM" id="SSF52540">
    <property type="entry name" value="P-loop containing nucleoside triphosphate hydrolases"/>
    <property type="match status" value="1"/>
</dbReference>
<sequence length="167" mass="18142">MGGRVIPLCGDSSVGKTSVAEQLQLQLTDPFLHVGLDHFFSMFPHHWKGHPRGPGPGFWYEDTIDPDGKPRAQIRHGDAGDRMLAGMRAAVNALLEVGNDVIVDEMPINESILPSWRQSLVAREQFWVKLTAPLTVLEAREQGRAKGQKLGNAGTAPGLVDTDISGP</sequence>
<evidence type="ECO:0000313" key="2">
    <source>
        <dbReference type="EMBL" id="MFD1890768.1"/>
    </source>
</evidence>
<dbReference type="Pfam" id="PF07931">
    <property type="entry name" value="CPT"/>
    <property type="match status" value="1"/>
</dbReference>
<proteinExistence type="predicted"/>
<comment type="caution">
    <text evidence="2">The sequence shown here is derived from an EMBL/GenBank/DDBJ whole genome shotgun (WGS) entry which is preliminary data.</text>
</comment>
<feature type="region of interest" description="Disordered" evidence="1">
    <location>
        <begin position="144"/>
        <end position="167"/>
    </location>
</feature>
<dbReference type="RefSeq" id="WP_343872080.1">
    <property type="nucleotide sequence ID" value="NZ_BAAAIX010000004.1"/>
</dbReference>
<evidence type="ECO:0008006" key="4">
    <source>
        <dbReference type="Google" id="ProtNLM"/>
    </source>
</evidence>
<reference evidence="3" key="1">
    <citation type="journal article" date="2019" name="Int. J. Syst. Evol. Microbiol.">
        <title>The Global Catalogue of Microorganisms (GCM) 10K type strain sequencing project: providing services to taxonomists for standard genome sequencing and annotation.</title>
        <authorList>
            <consortium name="The Broad Institute Genomics Platform"/>
            <consortium name="The Broad Institute Genome Sequencing Center for Infectious Disease"/>
            <person name="Wu L."/>
            <person name="Ma J."/>
        </authorList>
    </citation>
    <scope>NUCLEOTIDE SEQUENCE [LARGE SCALE GENOMIC DNA]</scope>
    <source>
        <strain evidence="3">CAIM 431</strain>
    </source>
</reference>
<keyword evidence="3" id="KW-1185">Reference proteome</keyword>
<dbReference type="Proteomes" id="UP001597326">
    <property type="component" value="Unassembled WGS sequence"/>
</dbReference>
<evidence type="ECO:0000256" key="1">
    <source>
        <dbReference type="SAM" id="MobiDB-lite"/>
    </source>
</evidence>
<dbReference type="InterPro" id="IPR027417">
    <property type="entry name" value="P-loop_NTPase"/>
</dbReference>
<organism evidence="2 3">
    <name type="scientific">Luteococcus peritonei</name>
    <dbReference type="NCBI Taxonomy" id="88874"/>
    <lineage>
        <taxon>Bacteria</taxon>
        <taxon>Bacillati</taxon>
        <taxon>Actinomycetota</taxon>
        <taxon>Actinomycetes</taxon>
        <taxon>Propionibacteriales</taxon>
        <taxon>Propionibacteriaceae</taxon>
        <taxon>Luteococcus</taxon>
    </lineage>
</organism>
<evidence type="ECO:0000313" key="3">
    <source>
        <dbReference type="Proteomes" id="UP001597326"/>
    </source>
</evidence>
<protein>
    <recommendedName>
        <fullName evidence="4">Chloramphenicol phosphotransferase</fullName>
    </recommendedName>
</protein>
<accession>A0ABW4RYS0</accession>
<dbReference type="Gene3D" id="3.40.50.300">
    <property type="entry name" value="P-loop containing nucleotide triphosphate hydrolases"/>
    <property type="match status" value="1"/>
</dbReference>
<dbReference type="EMBL" id="JBHUFZ010000025">
    <property type="protein sequence ID" value="MFD1890768.1"/>
    <property type="molecule type" value="Genomic_DNA"/>
</dbReference>